<dbReference type="Pfam" id="PF00067">
    <property type="entry name" value="p450"/>
    <property type="match status" value="1"/>
</dbReference>
<dbReference type="InterPro" id="IPR036396">
    <property type="entry name" value="Cyt_P450_sf"/>
</dbReference>
<evidence type="ECO:0000256" key="6">
    <source>
        <dbReference type="ARBA" id="ARBA00023033"/>
    </source>
</evidence>
<feature type="transmembrane region" description="Helical" evidence="9">
    <location>
        <begin position="6"/>
        <end position="25"/>
    </location>
</feature>
<proteinExistence type="evidence at transcript level"/>
<comment type="similarity">
    <text evidence="1 8">Belongs to the cytochrome P450 family.</text>
</comment>
<evidence type="ECO:0000256" key="5">
    <source>
        <dbReference type="ARBA" id="ARBA00023004"/>
    </source>
</evidence>
<dbReference type="GO" id="GO:0020037">
    <property type="term" value="F:heme binding"/>
    <property type="evidence" value="ECO:0007669"/>
    <property type="project" value="InterPro"/>
</dbReference>
<feature type="binding site" description="axial binding residue" evidence="7">
    <location>
        <position position="442"/>
    </location>
    <ligand>
        <name>heme</name>
        <dbReference type="ChEBI" id="CHEBI:30413"/>
    </ligand>
    <ligandPart>
        <name>Fe</name>
        <dbReference type="ChEBI" id="CHEBI:18248"/>
    </ligandPart>
</feature>
<protein>
    <submittedName>
        <fullName evidence="10">Cytochrome P450 CYP71AR3</fullName>
    </submittedName>
</protein>
<dbReference type="EMBL" id="MH269711">
    <property type="protein sequence ID" value="QCY52060.1"/>
    <property type="molecule type" value="mRNA"/>
</dbReference>
<comment type="cofactor">
    <cofactor evidence="7">
        <name>heme</name>
        <dbReference type="ChEBI" id="CHEBI:30413"/>
    </cofactor>
</comment>
<evidence type="ECO:0000256" key="8">
    <source>
        <dbReference type="RuleBase" id="RU000461"/>
    </source>
</evidence>
<dbReference type="FunFam" id="1.10.630.10:FF:000011">
    <property type="entry name" value="Cytochrome P450 83B1"/>
    <property type="match status" value="1"/>
</dbReference>
<keyword evidence="6 8" id="KW-0503">Monooxygenase</keyword>
<dbReference type="GO" id="GO:0005506">
    <property type="term" value="F:iron ion binding"/>
    <property type="evidence" value="ECO:0007669"/>
    <property type="project" value="InterPro"/>
</dbReference>
<dbReference type="PRINTS" id="PR00385">
    <property type="entry name" value="P450"/>
</dbReference>
<evidence type="ECO:0000256" key="4">
    <source>
        <dbReference type="ARBA" id="ARBA00023002"/>
    </source>
</evidence>
<dbReference type="InterPro" id="IPR001128">
    <property type="entry name" value="Cyt_P450"/>
</dbReference>
<dbReference type="InterPro" id="IPR002401">
    <property type="entry name" value="Cyt_P450_E_grp-I"/>
</dbReference>
<dbReference type="AlphaFoldDB" id="A0A4Y5R4N5"/>
<keyword evidence="4 8" id="KW-0560">Oxidoreductase</keyword>
<evidence type="ECO:0000256" key="1">
    <source>
        <dbReference type="ARBA" id="ARBA00010617"/>
    </source>
</evidence>
<dbReference type="Gene3D" id="1.10.630.10">
    <property type="entry name" value="Cytochrome P450"/>
    <property type="match status" value="1"/>
</dbReference>
<dbReference type="PANTHER" id="PTHR47955">
    <property type="entry name" value="CYTOCHROME P450 FAMILY 71 PROTEIN"/>
    <property type="match status" value="1"/>
</dbReference>
<reference evidence="10" key="1">
    <citation type="submission" date="2018-04" db="EMBL/GenBank/DDBJ databases">
        <title>Characterization of valerenadiene oxidase (CYP) from Valerena officinalis.</title>
        <authorList>
            <person name="Lee A.-R."/>
        </authorList>
    </citation>
    <scope>NUCLEOTIDE SEQUENCE</scope>
</reference>
<keyword evidence="2 7" id="KW-0349">Heme</keyword>
<accession>A0A4Y5R4N5</accession>
<evidence type="ECO:0000256" key="2">
    <source>
        <dbReference type="ARBA" id="ARBA00022617"/>
    </source>
</evidence>
<dbReference type="CDD" id="cd11072">
    <property type="entry name" value="CYP71-like"/>
    <property type="match status" value="1"/>
</dbReference>
<keyword evidence="5 7" id="KW-0408">Iron</keyword>
<dbReference type="PRINTS" id="PR00463">
    <property type="entry name" value="EP450I"/>
</dbReference>
<name>A0A4Y5R4N5_VALOF</name>
<dbReference type="SUPFAM" id="SSF48264">
    <property type="entry name" value="Cytochrome P450"/>
    <property type="match status" value="1"/>
</dbReference>
<dbReference type="PANTHER" id="PTHR47955:SF15">
    <property type="entry name" value="CYTOCHROME P450 71A2-LIKE"/>
    <property type="match status" value="1"/>
</dbReference>
<dbReference type="GO" id="GO:0004497">
    <property type="term" value="F:monooxygenase activity"/>
    <property type="evidence" value="ECO:0007669"/>
    <property type="project" value="UniProtKB-KW"/>
</dbReference>
<dbReference type="PROSITE" id="PS00086">
    <property type="entry name" value="CYTOCHROME_P450"/>
    <property type="match status" value="1"/>
</dbReference>
<dbReference type="GO" id="GO:0016705">
    <property type="term" value="F:oxidoreductase activity, acting on paired donors, with incorporation or reduction of molecular oxygen"/>
    <property type="evidence" value="ECO:0007669"/>
    <property type="project" value="InterPro"/>
</dbReference>
<organism evidence="10">
    <name type="scientific">Valeriana officinalis</name>
    <name type="common">Valerian</name>
    <name type="synonym">Garden heliotrope</name>
    <dbReference type="NCBI Taxonomy" id="19953"/>
    <lineage>
        <taxon>Eukaryota</taxon>
        <taxon>Viridiplantae</taxon>
        <taxon>Streptophyta</taxon>
        <taxon>Embryophyta</taxon>
        <taxon>Tracheophyta</taxon>
        <taxon>Spermatophyta</taxon>
        <taxon>Magnoliopsida</taxon>
        <taxon>eudicotyledons</taxon>
        <taxon>Gunneridae</taxon>
        <taxon>Pentapetalae</taxon>
        <taxon>asterids</taxon>
        <taxon>campanulids</taxon>
        <taxon>Dipsacales</taxon>
        <taxon>Caprifoliaceae</taxon>
        <taxon>Valeriana</taxon>
    </lineage>
</organism>
<keyword evidence="9" id="KW-0812">Transmembrane</keyword>
<evidence type="ECO:0000256" key="9">
    <source>
        <dbReference type="SAM" id="Phobius"/>
    </source>
</evidence>
<evidence type="ECO:0000256" key="7">
    <source>
        <dbReference type="PIRSR" id="PIRSR602401-1"/>
    </source>
</evidence>
<sequence>MLETMFLLIISSIIFVLFNSLLKWFRNPKKNLPPSPSKLPIIGNFHQLGSLPHRPLQKLAQKHGPVFLLHLGQVPVLVVTSPDAAREIMKTHDQIFASRPKTTVASILLYDCKDMVFSPYGEYWRQVKSIGVLNLLSNKRVQPYKTVREEETRVMVEKITEASNNNQVININDLFRSLTNDVVSRVALGCKISEREKGRKFKVLLMELGQSASALCIGDYVPWLWWVDRVNGLIGKVKIIAKEVDDFIQGIVDDHLEKMKKGESKEDNKNFVEILLDIQREYRLGFPISTDTIKALILDMFAAGTDTTSIGLEWMVTELLRHPQVMNKLQNEVRRVVKGKPNVTEEDLEKMSYLKLVIKETLRLHTPVPTLVPRESTHYTKIQGYDIEAGTQVIINAWAIGRDPSVWKDPEEFRPERFLNSRIDFKGLDFEYTPFGAGRRGCPGIQFALAVTELALATLLYRFDIALPPGKRAEDMDMTETPGFNAHPQSTIFVVATPYMG</sequence>
<keyword evidence="9" id="KW-0472">Membrane</keyword>
<keyword evidence="3 7" id="KW-0479">Metal-binding</keyword>
<keyword evidence="9" id="KW-1133">Transmembrane helix</keyword>
<evidence type="ECO:0000313" key="10">
    <source>
        <dbReference type="EMBL" id="QCY52060.1"/>
    </source>
</evidence>
<dbReference type="InterPro" id="IPR017972">
    <property type="entry name" value="Cyt_P450_CS"/>
</dbReference>
<evidence type="ECO:0000256" key="3">
    <source>
        <dbReference type="ARBA" id="ARBA00022723"/>
    </source>
</evidence>